<reference evidence="2 3" key="1">
    <citation type="submission" date="2024-07" db="EMBL/GenBank/DDBJ databases">
        <title>Section-level genome sequencing and comparative genomics of Aspergillus sections Usti and Cavernicolus.</title>
        <authorList>
            <consortium name="Lawrence Berkeley National Laboratory"/>
            <person name="Nybo J.L."/>
            <person name="Vesth T.C."/>
            <person name="Theobald S."/>
            <person name="Frisvad J.C."/>
            <person name="Larsen T.O."/>
            <person name="Kjaerboelling I."/>
            <person name="Rothschild-Mancinelli K."/>
            <person name="Lyhne E.K."/>
            <person name="Kogle M.E."/>
            <person name="Barry K."/>
            <person name="Clum A."/>
            <person name="Na H."/>
            <person name="Ledsgaard L."/>
            <person name="Lin J."/>
            <person name="Lipzen A."/>
            <person name="Kuo A."/>
            <person name="Riley R."/>
            <person name="Mondo S."/>
            <person name="LaButti K."/>
            <person name="Haridas S."/>
            <person name="Pangalinan J."/>
            <person name="Salamov A.A."/>
            <person name="Simmons B.A."/>
            <person name="Magnuson J.K."/>
            <person name="Chen J."/>
            <person name="Drula E."/>
            <person name="Henrissat B."/>
            <person name="Wiebenga A."/>
            <person name="Lubbers R.J."/>
            <person name="Gomes A.C."/>
            <person name="Makela M.R."/>
            <person name="Stajich J."/>
            <person name="Grigoriev I.V."/>
            <person name="Mortensen U.H."/>
            <person name="De vries R.P."/>
            <person name="Baker S.E."/>
            <person name="Andersen M.R."/>
        </authorList>
    </citation>
    <scope>NUCLEOTIDE SEQUENCE [LARGE SCALE GENOMIC DNA]</scope>
    <source>
        <strain evidence="2 3">CBS 600.67</strain>
    </source>
</reference>
<keyword evidence="3" id="KW-1185">Reference proteome</keyword>
<feature type="domain" description="DUF7025" evidence="1">
    <location>
        <begin position="99"/>
        <end position="192"/>
    </location>
</feature>
<name>A0ABR4HIV6_9EURO</name>
<dbReference type="EMBL" id="JBFXLS010000113">
    <property type="protein sequence ID" value="KAL2815421.1"/>
    <property type="molecule type" value="Genomic_DNA"/>
</dbReference>
<proteinExistence type="predicted"/>
<accession>A0ABR4HIV6</accession>
<dbReference type="Proteomes" id="UP001610335">
    <property type="component" value="Unassembled WGS sequence"/>
</dbReference>
<gene>
    <name evidence="2" type="ORF">BDW59DRAFT_166827</name>
</gene>
<comment type="caution">
    <text evidence="2">The sequence shown here is derived from an EMBL/GenBank/DDBJ whole genome shotgun (WGS) entry which is preliminary data.</text>
</comment>
<dbReference type="Pfam" id="PF22942">
    <property type="entry name" value="DUF7025"/>
    <property type="match status" value="1"/>
</dbReference>
<dbReference type="InterPro" id="IPR054289">
    <property type="entry name" value="DUF7025"/>
</dbReference>
<evidence type="ECO:0000313" key="3">
    <source>
        <dbReference type="Proteomes" id="UP001610335"/>
    </source>
</evidence>
<organism evidence="2 3">
    <name type="scientific">Aspergillus cavernicola</name>
    <dbReference type="NCBI Taxonomy" id="176166"/>
    <lineage>
        <taxon>Eukaryota</taxon>
        <taxon>Fungi</taxon>
        <taxon>Dikarya</taxon>
        <taxon>Ascomycota</taxon>
        <taxon>Pezizomycotina</taxon>
        <taxon>Eurotiomycetes</taxon>
        <taxon>Eurotiomycetidae</taxon>
        <taxon>Eurotiales</taxon>
        <taxon>Aspergillaceae</taxon>
        <taxon>Aspergillus</taxon>
        <taxon>Aspergillus subgen. Nidulantes</taxon>
    </lineage>
</organism>
<evidence type="ECO:0000313" key="2">
    <source>
        <dbReference type="EMBL" id="KAL2815421.1"/>
    </source>
</evidence>
<evidence type="ECO:0000259" key="1">
    <source>
        <dbReference type="Pfam" id="PF22942"/>
    </source>
</evidence>
<protein>
    <recommendedName>
        <fullName evidence="1">DUF7025 domain-containing protein</fullName>
    </recommendedName>
</protein>
<sequence>MSSLTQRYIYILNCDGYEPSLESEETIILAEELQDNVEAITNIRRDHISTAKKMGEDAVVNRLYIHLRQTYISFDEPDYRLTNFLRHIEFVFGPEYTEEDSLFAEGCVRKSHLAKLFRRNGIIVTHGKDHPRAYKVVNWSYWRYASLMLPCVTWSFNGEFFQESKELKLEWSLGDDEKVSIRELGVYPLRFNEEIRSRLIERGINF</sequence>